<evidence type="ECO:0000256" key="4">
    <source>
        <dbReference type="ARBA" id="ARBA00010763"/>
    </source>
</evidence>
<dbReference type="OrthoDB" id="9804758at2"/>
<dbReference type="EMBL" id="SMAK01000002">
    <property type="protein sequence ID" value="TCT12578.1"/>
    <property type="molecule type" value="Genomic_DNA"/>
</dbReference>
<keyword evidence="5 11" id="KW-0500">Molybdenum</keyword>
<evidence type="ECO:0000313" key="13">
    <source>
        <dbReference type="EMBL" id="TCT12578.1"/>
    </source>
</evidence>
<dbReference type="GO" id="GO:0006777">
    <property type="term" value="P:Mo-molybdopterin cofactor biosynthetic process"/>
    <property type="evidence" value="ECO:0007669"/>
    <property type="project" value="UniProtKB-UniRule"/>
</dbReference>
<dbReference type="FunFam" id="3.40.980.10:FF:000004">
    <property type="entry name" value="Molybdopterin molybdenumtransferase"/>
    <property type="match status" value="1"/>
</dbReference>
<dbReference type="GO" id="GO:0046872">
    <property type="term" value="F:metal ion binding"/>
    <property type="evidence" value="ECO:0007669"/>
    <property type="project" value="UniProtKB-UniRule"/>
</dbReference>
<dbReference type="SUPFAM" id="SSF53218">
    <property type="entry name" value="Molybdenum cofactor biosynthesis proteins"/>
    <property type="match status" value="1"/>
</dbReference>
<evidence type="ECO:0000256" key="6">
    <source>
        <dbReference type="ARBA" id="ARBA00022679"/>
    </source>
</evidence>
<evidence type="ECO:0000256" key="9">
    <source>
        <dbReference type="ARBA" id="ARBA00023150"/>
    </source>
</evidence>
<reference evidence="13 14" key="1">
    <citation type="submission" date="2019-03" db="EMBL/GenBank/DDBJ databases">
        <title>Genomic Encyclopedia of Type Strains, Phase IV (KMG-IV): sequencing the most valuable type-strain genomes for metagenomic binning, comparative biology and taxonomic classification.</title>
        <authorList>
            <person name="Goeker M."/>
        </authorList>
    </citation>
    <scope>NUCLEOTIDE SEQUENCE [LARGE SCALE GENOMIC DNA]</scope>
    <source>
        <strain evidence="13 14">DSM 19345</strain>
    </source>
</reference>
<keyword evidence="9 11" id="KW-0501">Molybdenum cofactor biosynthesis</keyword>
<dbReference type="PANTHER" id="PTHR10192:SF5">
    <property type="entry name" value="GEPHYRIN"/>
    <property type="match status" value="1"/>
</dbReference>
<dbReference type="AlphaFoldDB" id="A0A4R3MHC0"/>
<dbReference type="InterPro" id="IPR036688">
    <property type="entry name" value="MoeA_C_domain_IV_sf"/>
</dbReference>
<comment type="catalytic activity">
    <reaction evidence="10">
        <text>adenylyl-molybdopterin + molybdate = Mo-molybdopterin + AMP + H(+)</text>
        <dbReference type="Rhea" id="RHEA:35047"/>
        <dbReference type="ChEBI" id="CHEBI:15378"/>
        <dbReference type="ChEBI" id="CHEBI:36264"/>
        <dbReference type="ChEBI" id="CHEBI:62727"/>
        <dbReference type="ChEBI" id="CHEBI:71302"/>
        <dbReference type="ChEBI" id="CHEBI:456215"/>
        <dbReference type="EC" id="2.10.1.1"/>
    </reaction>
</comment>
<dbReference type="SUPFAM" id="SSF63882">
    <property type="entry name" value="MoeA N-terminal region -like"/>
    <property type="match status" value="1"/>
</dbReference>
<proteinExistence type="inferred from homology"/>
<dbReference type="InterPro" id="IPR005111">
    <property type="entry name" value="MoeA_C_domain_IV"/>
</dbReference>
<dbReference type="InterPro" id="IPR036425">
    <property type="entry name" value="MoaB/Mog-like_dom_sf"/>
</dbReference>
<dbReference type="FunFam" id="2.170.190.11:FF:000001">
    <property type="entry name" value="Molybdopterin molybdenumtransferase"/>
    <property type="match status" value="1"/>
</dbReference>
<dbReference type="Gene3D" id="3.90.105.10">
    <property type="entry name" value="Molybdopterin biosynthesis moea protein, domain 2"/>
    <property type="match status" value="1"/>
</dbReference>
<evidence type="ECO:0000256" key="7">
    <source>
        <dbReference type="ARBA" id="ARBA00022723"/>
    </source>
</evidence>
<dbReference type="UniPathway" id="UPA00344"/>
<dbReference type="Gene3D" id="3.40.980.10">
    <property type="entry name" value="MoaB/Mog-like domain"/>
    <property type="match status" value="1"/>
</dbReference>
<dbReference type="SMART" id="SM00852">
    <property type="entry name" value="MoCF_biosynth"/>
    <property type="match status" value="1"/>
</dbReference>
<comment type="caution">
    <text evidence="13">The sequence shown here is derived from an EMBL/GenBank/DDBJ whole genome shotgun (WGS) entry which is preliminary data.</text>
</comment>
<dbReference type="InterPro" id="IPR008284">
    <property type="entry name" value="MoCF_biosynth_CS"/>
</dbReference>
<comment type="cofactor">
    <cofactor evidence="1 11">
        <name>Mg(2+)</name>
        <dbReference type="ChEBI" id="CHEBI:18420"/>
    </cofactor>
</comment>
<keyword evidence="7 11" id="KW-0479">Metal-binding</keyword>
<dbReference type="EC" id="2.10.1.1" evidence="11"/>
<comment type="pathway">
    <text evidence="3 11">Cofactor biosynthesis; molybdopterin biosynthesis.</text>
</comment>
<dbReference type="Gene3D" id="2.170.190.11">
    <property type="entry name" value="Molybdopterin biosynthesis moea protein, domain 3"/>
    <property type="match status" value="1"/>
</dbReference>
<keyword evidence="6 11" id="KW-0808">Transferase</keyword>
<keyword evidence="14" id="KW-1185">Reference proteome</keyword>
<dbReference type="CDD" id="cd00887">
    <property type="entry name" value="MoeA"/>
    <property type="match status" value="1"/>
</dbReference>
<dbReference type="GO" id="GO:0005829">
    <property type="term" value="C:cytosol"/>
    <property type="evidence" value="ECO:0007669"/>
    <property type="project" value="TreeGrafter"/>
</dbReference>
<dbReference type="Proteomes" id="UP000295678">
    <property type="component" value="Unassembled WGS sequence"/>
</dbReference>
<dbReference type="PANTHER" id="PTHR10192">
    <property type="entry name" value="MOLYBDOPTERIN BIOSYNTHESIS PROTEIN"/>
    <property type="match status" value="1"/>
</dbReference>
<comment type="function">
    <text evidence="2 11">Catalyzes the insertion of molybdate into adenylated molybdopterin with the concomitant release of AMP.</text>
</comment>
<gene>
    <name evidence="13" type="ORF">EDC22_102263</name>
</gene>
<evidence type="ECO:0000259" key="12">
    <source>
        <dbReference type="SMART" id="SM00852"/>
    </source>
</evidence>
<comment type="similarity">
    <text evidence="4 11">Belongs to the MoeA family.</text>
</comment>
<dbReference type="Pfam" id="PF03454">
    <property type="entry name" value="MoeA_C"/>
    <property type="match status" value="1"/>
</dbReference>
<evidence type="ECO:0000256" key="3">
    <source>
        <dbReference type="ARBA" id="ARBA00005046"/>
    </source>
</evidence>
<dbReference type="PROSITE" id="PS01079">
    <property type="entry name" value="MOCF_BIOSYNTHESIS_2"/>
    <property type="match status" value="1"/>
</dbReference>
<name>A0A4R3MHC0_9HYPH</name>
<evidence type="ECO:0000256" key="5">
    <source>
        <dbReference type="ARBA" id="ARBA00022505"/>
    </source>
</evidence>
<evidence type="ECO:0000313" key="14">
    <source>
        <dbReference type="Proteomes" id="UP000295678"/>
    </source>
</evidence>
<evidence type="ECO:0000256" key="2">
    <source>
        <dbReference type="ARBA" id="ARBA00002901"/>
    </source>
</evidence>
<dbReference type="Pfam" id="PF00994">
    <property type="entry name" value="MoCF_biosynth"/>
    <property type="match status" value="1"/>
</dbReference>
<keyword evidence="8 11" id="KW-0460">Magnesium</keyword>
<evidence type="ECO:0000256" key="8">
    <source>
        <dbReference type="ARBA" id="ARBA00022842"/>
    </source>
</evidence>
<dbReference type="InterPro" id="IPR036135">
    <property type="entry name" value="MoeA_linker/N_sf"/>
</dbReference>
<dbReference type="Pfam" id="PF03453">
    <property type="entry name" value="MoeA_N"/>
    <property type="match status" value="1"/>
</dbReference>
<sequence length="403" mass="42464">MALIAVADAVARIVAGVVPLPCEAVPLGEALDRALGRDLAARRTQPPWNASAMDGYAVRAADIETVPVTLKVIGAAPAGHPFSGRVKAGEAVRIFTGAPVPQGADTVVIQEDTERQGDQVLIRQSVAAGRNVRQRGIDFHDGEVLIQAGRRLRPRDIALAAAMNHADLPVCRRPRIAVLATGDELAPPGTDPGPDRIISSNSYGVAAMIRQFGGEPVDLGIARDTHEALADGIRRAQGMRADVLVTLGGASVGDHDLVQEALKAEGLALDFWKIAMRPGKPLMFGRLGDMRVLGLPGNPVSAMVCARLFLIPLVEALLGLADPAPGDSPAILGADLPENDHRQDYLRATVVRDATGRLVATPFARQDSSMLSTLCQSDAFIVRAPHAPPARAGDPCTVMLLDF</sequence>
<evidence type="ECO:0000256" key="1">
    <source>
        <dbReference type="ARBA" id="ARBA00001946"/>
    </source>
</evidence>
<dbReference type="InterPro" id="IPR038987">
    <property type="entry name" value="MoeA-like"/>
</dbReference>
<dbReference type="Gene3D" id="2.40.340.10">
    <property type="entry name" value="MoeA, C-terminal, domain IV"/>
    <property type="match status" value="1"/>
</dbReference>
<dbReference type="RefSeq" id="WP_132805351.1">
    <property type="nucleotide sequence ID" value="NZ_SMAK01000002.1"/>
</dbReference>
<dbReference type="GO" id="GO:0061599">
    <property type="term" value="F:molybdopterin molybdotransferase activity"/>
    <property type="evidence" value="ECO:0007669"/>
    <property type="project" value="UniProtKB-UniRule"/>
</dbReference>
<organism evidence="13 14">
    <name type="scientific">Tepidamorphus gemmatus</name>
    <dbReference type="NCBI Taxonomy" id="747076"/>
    <lineage>
        <taxon>Bacteria</taxon>
        <taxon>Pseudomonadati</taxon>
        <taxon>Pseudomonadota</taxon>
        <taxon>Alphaproteobacteria</taxon>
        <taxon>Hyphomicrobiales</taxon>
        <taxon>Tepidamorphaceae</taxon>
        <taxon>Tepidamorphus</taxon>
    </lineage>
</organism>
<dbReference type="InterPro" id="IPR005110">
    <property type="entry name" value="MoeA_linker/N"/>
</dbReference>
<dbReference type="NCBIfam" id="NF045515">
    <property type="entry name" value="Glp_gephyrin"/>
    <property type="match status" value="1"/>
</dbReference>
<evidence type="ECO:0000256" key="11">
    <source>
        <dbReference type="RuleBase" id="RU365090"/>
    </source>
</evidence>
<accession>A0A4R3MHC0</accession>
<feature type="domain" description="MoaB/Mog" evidence="12">
    <location>
        <begin position="177"/>
        <end position="316"/>
    </location>
</feature>
<protein>
    <recommendedName>
        <fullName evidence="11">Molybdopterin molybdenumtransferase</fullName>
        <ecNumber evidence="11">2.10.1.1</ecNumber>
    </recommendedName>
</protein>
<dbReference type="SUPFAM" id="SSF63867">
    <property type="entry name" value="MoeA C-terminal domain-like"/>
    <property type="match status" value="1"/>
</dbReference>
<evidence type="ECO:0000256" key="10">
    <source>
        <dbReference type="ARBA" id="ARBA00047317"/>
    </source>
</evidence>
<dbReference type="InterPro" id="IPR001453">
    <property type="entry name" value="MoaB/Mog_dom"/>
</dbReference>